<evidence type="ECO:0000256" key="3">
    <source>
        <dbReference type="ARBA" id="ARBA00037882"/>
    </source>
</evidence>
<keyword evidence="1" id="KW-0560">Oxidoreductase</keyword>
<keyword evidence="2" id="KW-0408">Iron</keyword>
<evidence type="ECO:0008006" key="8">
    <source>
        <dbReference type="Google" id="ProtNLM"/>
    </source>
</evidence>
<evidence type="ECO:0000256" key="1">
    <source>
        <dbReference type="ARBA" id="ARBA00023002"/>
    </source>
</evidence>
<feature type="domain" description="Sulfatase-modifying factor enzyme-like" evidence="4">
    <location>
        <begin position="197"/>
        <end position="407"/>
    </location>
</feature>
<dbReference type="Pfam" id="PF12867">
    <property type="entry name" value="DinB_2"/>
    <property type="match status" value="1"/>
</dbReference>
<dbReference type="AlphaFoldDB" id="A0A067PUT7"/>
<dbReference type="Pfam" id="PF03781">
    <property type="entry name" value="FGE-sulfatase"/>
    <property type="match status" value="1"/>
</dbReference>
<proteinExistence type="predicted"/>
<dbReference type="InParanoid" id="A0A067PUT7"/>
<evidence type="ECO:0000313" key="6">
    <source>
        <dbReference type="EMBL" id="KDQ55037.1"/>
    </source>
</evidence>
<dbReference type="PANTHER" id="PTHR43397:SF1">
    <property type="entry name" value="ERGOTHIONEINE BIOSYNTHESIS PROTEIN 1"/>
    <property type="match status" value="1"/>
</dbReference>
<dbReference type="PANTHER" id="PTHR43397">
    <property type="entry name" value="ERGOTHIONEINE BIOSYNTHESIS PROTEIN 1"/>
    <property type="match status" value="1"/>
</dbReference>
<feature type="domain" description="DinB-like" evidence="5">
    <location>
        <begin position="2"/>
        <end position="125"/>
    </location>
</feature>
<comment type="pathway">
    <text evidence="3">Amino-acid biosynthesis; ergothioneine biosynthesis.</text>
</comment>
<keyword evidence="7" id="KW-1185">Reference proteome</keyword>
<dbReference type="Proteomes" id="UP000027265">
    <property type="component" value="Unassembled WGS sequence"/>
</dbReference>
<dbReference type="STRING" id="933084.A0A067PUT7"/>
<dbReference type="HOGENOM" id="CLU_006921_1_1_1"/>
<gene>
    <name evidence="6" type="ORF">JAAARDRAFT_37574</name>
</gene>
<dbReference type="EMBL" id="KL197726">
    <property type="protein sequence ID" value="KDQ55037.1"/>
    <property type="molecule type" value="Genomic_DNA"/>
</dbReference>
<sequence length="410" mass="46624">MLHQKPIDLRHKCLFYIGHIPTFLDMLLSKTLNEPHTEPAYFTKIFERGIDPHVDDPDHCHNHSEVPEKDEDWPSLATILEYRDRVRARLLRLFDDINTGKRQINRRIARTIVLTLEHEAFHVETLLYMLIQRAGTGTIPPPTVTPPWSALARQWSRTEPPSTPTVTLGPTTITLGHEDSELDDLEPAFIDKIDGHEFGWDNESPARQFPVGKFKIDWRPVTNKEFYAFWKGAKSSGVHMPASWIAEAGSIKVRTLYGPVDFETAEHWPVLTSYDNLLAYAKHKGGRIPTEVELRWFLDTFEVGHQGGANVGFRNWHSTPATTGTAQDGGRGSNGGVWEWTSTLFDGHDGLAPTSLFPGYSTDFFDTKHHIALGASYATLPRQASRRTIRNFYQHNYPYPWVGARVAYDI</sequence>
<evidence type="ECO:0000259" key="4">
    <source>
        <dbReference type="Pfam" id="PF03781"/>
    </source>
</evidence>
<evidence type="ECO:0000313" key="7">
    <source>
        <dbReference type="Proteomes" id="UP000027265"/>
    </source>
</evidence>
<dbReference type="InterPro" id="IPR051128">
    <property type="entry name" value="EgtD_Methyltrsf_superfamily"/>
</dbReference>
<reference evidence="7" key="1">
    <citation type="journal article" date="2014" name="Proc. Natl. Acad. Sci. U.S.A.">
        <title>Extensive sampling of basidiomycete genomes demonstrates inadequacy of the white-rot/brown-rot paradigm for wood decay fungi.</title>
        <authorList>
            <person name="Riley R."/>
            <person name="Salamov A.A."/>
            <person name="Brown D.W."/>
            <person name="Nagy L.G."/>
            <person name="Floudas D."/>
            <person name="Held B.W."/>
            <person name="Levasseur A."/>
            <person name="Lombard V."/>
            <person name="Morin E."/>
            <person name="Otillar R."/>
            <person name="Lindquist E.A."/>
            <person name="Sun H."/>
            <person name="LaButti K.M."/>
            <person name="Schmutz J."/>
            <person name="Jabbour D."/>
            <person name="Luo H."/>
            <person name="Baker S.E."/>
            <person name="Pisabarro A.G."/>
            <person name="Walton J.D."/>
            <person name="Blanchette R.A."/>
            <person name="Henrissat B."/>
            <person name="Martin F."/>
            <person name="Cullen D."/>
            <person name="Hibbett D.S."/>
            <person name="Grigoriev I.V."/>
        </authorList>
    </citation>
    <scope>NUCLEOTIDE SEQUENCE [LARGE SCALE GENOMIC DNA]</scope>
    <source>
        <strain evidence="7">MUCL 33604</strain>
    </source>
</reference>
<dbReference type="OrthoDB" id="659at2759"/>
<dbReference type="InterPro" id="IPR016187">
    <property type="entry name" value="CTDL_fold"/>
</dbReference>
<organism evidence="6 7">
    <name type="scientific">Jaapia argillacea MUCL 33604</name>
    <dbReference type="NCBI Taxonomy" id="933084"/>
    <lineage>
        <taxon>Eukaryota</taxon>
        <taxon>Fungi</taxon>
        <taxon>Dikarya</taxon>
        <taxon>Basidiomycota</taxon>
        <taxon>Agaricomycotina</taxon>
        <taxon>Agaricomycetes</taxon>
        <taxon>Agaricomycetidae</taxon>
        <taxon>Jaapiales</taxon>
        <taxon>Jaapiaceae</taxon>
        <taxon>Jaapia</taxon>
    </lineage>
</organism>
<dbReference type="SUPFAM" id="SSF56436">
    <property type="entry name" value="C-type lectin-like"/>
    <property type="match status" value="1"/>
</dbReference>
<dbReference type="InterPro" id="IPR005532">
    <property type="entry name" value="SUMF_dom"/>
</dbReference>
<dbReference type="Gene3D" id="3.90.1580.10">
    <property type="entry name" value="paralog of FGE (formylglycine-generating enzyme)"/>
    <property type="match status" value="1"/>
</dbReference>
<evidence type="ECO:0000256" key="2">
    <source>
        <dbReference type="ARBA" id="ARBA00023004"/>
    </source>
</evidence>
<accession>A0A067PUT7</accession>
<name>A0A067PUT7_9AGAM</name>
<evidence type="ECO:0000259" key="5">
    <source>
        <dbReference type="Pfam" id="PF12867"/>
    </source>
</evidence>
<dbReference type="InterPro" id="IPR042095">
    <property type="entry name" value="SUMF_sf"/>
</dbReference>
<protein>
    <recommendedName>
        <fullName evidence="8">Sulfatase-modifying factor enzyme domain-containing protein</fullName>
    </recommendedName>
</protein>
<dbReference type="InterPro" id="IPR024775">
    <property type="entry name" value="DinB-like"/>
</dbReference>